<dbReference type="AlphaFoldDB" id="A0A2T0TRL9"/>
<evidence type="ECO:0000313" key="2">
    <source>
        <dbReference type="EMBL" id="PRY48362.1"/>
    </source>
</evidence>
<dbReference type="Pfam" id="PF18993">
    <property type="entry name" value="Rv0078B"/>
    <property type="match status" value="1"/>
</dbReference>
<feature type="region of interest" description="Disordered" evidence="1">
    <location>
        <begin position="51"/>
        <end position="73"/>
    </location>
</feature>
<dbReference type="OrthoDB" id="5197658at2"/>
<name>A0A2T0TRL9_9MICO</name>
<organism evidence="2 3">
    <name type="scientific">Knoellia remsis</name>
    <dbReference type="NCBI Taxonomy" id="407159"/>
    <lineage>
        <taxon>Bacteria</taxon>
        <taxon>Bacillati</taxon>
        <taxon>Actinomycetota</taxon>
        <taxon>Actinomycetes</taxon>
        <taxon>Micrococcales</taxon>
        <taxon>Intrasporangiaceae</taxon>
        <taxon>Knoellia</taxon>
    </lineage>
</organism>
<dbReference type="Proteomes" id="UP000237822">
    <property type="component" value="Unassembled WGS sequence"/>
</dbReference>
<accession>A0A2T0TRL9</accession>
<dbReference type="EMBL" id="PVTI01000051">
    <property type="protein sequence ID" value="PRY48362.1"/>
    <property type="molecule type" value="Genomic_DNA"/>
</dbReference>
<evidence type="ECO:0000256" key="1">
    <source>
        <dbReference type="SAM" id="MobiDB-lite"/>
    </source>
</evidence>
<protein>
    <submittedName>
        <fullName evidence="2">Uncharacterized protein</fullName>
    </submittedName>
</protein>
<comment type="caution">
    <text evidence="2">The sequence shown here is derived from an EMBL/GenBank/DDBJ whole genome shotgun (WGS) entry which is preliminary data.</text>
</comment>
<dbReference type="RefSeq" id="WP_106299073.1">
    <property type="nucleotide sequence ID" value="NZ_PVTI01000051.1"/>
</dbReference>
<evidence type="ECO:0000313" key="3">
    <source>
        <dbReference type="Proteomes" id="UP000237822"/>
    </source>
</evidence>
<dbReference type="InterPro" id="IPR044054">
    <property type="entry name" value="Rv0078B"/>
</dbReference>
<reference evidence="2 3" key="1">
    <citation type="submission" date="2018-03" db="EMBL/GenBank/DDBJ databases">
        <title>Genomic Encyclopedia of Archaeal and Bacterial Type Strains, Phase II (KMG-II): from individual species to whole genera.</title>
        <authorList>
            <person name="Goeker M."/>
        </authorList>
    </citation>
    <scope>NUCLEOTIDE SEQUENCE [LARGE SCALE GENOMIC DNA]</scope>
    <source>
        <strain evidence="2 3">ATCC BAA-1496</strain>
    </source>
</reference>
<keyword evidence="3" id="KW-1185">Reference proteome</keyword>
<sequence>MSASTPEERLRIALDLADAGVEMQRMRLRRENPGITDEQLDEAMATWFRHRPGAEFGDYPGPRSTRRLGSSTR</sequence>
<proteinExistence type="predicted"/>
<gene>
    <name evidence="2" type="ORF">BCF74_1519</name>
</gene>